<protein>
    <submittedName>
        <fullName evidence="2">Putative Erf family protein</fullName>
    </submittedName>
</protein>
<evidence type="ECO:0000313" key="2">
    <source>
        <dbReference type="EMBL" id="QJA69785.1"/>
    </source>
</evidence>
<name>A0A6M3JKW5_9ZZZZ</name>
<dbReference type="AlphaFoldDB" id="A0A6M3JKW5"/>
<feature type="region of interest" description="Disordered" evidence="1">
    <location>
        <begin position="121"/>
        <end position="155"/>
    </location>
</feature>
<dbReference type="EMBL" id="MT141736">
    <property type="protein sequence ID" value="QJA69785.1"/>
    <property type="molecule type" value="Genomic_DNA"/>
</dbReference>
<accession>A0A6M3JKW5</accession>
<feature type="region of interest" description="Disordered" evidence="1">
    <location>
        <begin position="214"/>
        <end position="260"/>
    </location>
</feature>
<evidence type="ECO:0000256" key="1">
    <source>
        <dbReference type="SAM" id="MobiDB-lite"/>
    </source>
</evidence>
<reference evidence="2" key="1">
    <citation type="submission" date="2020-03" db="EMBL/GenBank/DDBJ databases">
        <title>The deep terrestrial virosphere.</title>
        <authorList>
            <person name="Holmfeldt K."/>
            <person name="Nilsson E."/>
            <person name="Simone D."/>
            <person name="Lopez-Fernandez M."/>
            <person name="Wu X."/>
            <person name="de Brujin I."/>
            <person name="Lundin D."/>
            <person name="Andersson A."/>
            <person name="Bertilsson S."/>
            <person name="Dopson M."/>
        </authorList>
    </citation>
    <scope>NUCLEOTIDE SEQUENCE</scope>
    <source>
        <strain evidence="2">MM415A04292</strain>
    </source>
</reference>
<dbReference type="InterPro" id="IPR007499">
    <property type="entry name" value="ERF_bacteria_virus"/>
</dbReference>
<gene>
    <name evidence="2" type="ORF">MM415A04292_0001</name>
</gene>
<organism evidence="2">
    <name type="scientific">viral metagenome</name>
    <dbReference type="NCBI Taxonomy" id="1070528"/>
    <lineage>
        <taxon>unclassified sequences</taxon>
        <taxon>metagenomes</taxon>
        <taxon>organismal metagenomes</taxon>
    </lineage>
</organism>
<sequence length="260" mass="28240">MQKSDTIGELAKALSAAQGKIEGAKKDSINPFFKSSYADLSSVWDACRKPLSDNGLAVVQTTTLTFDEDIIVDTTLLHSSGEWISGQLAIRPTKNDPQSMGSALTYARRYALAAIVGIAPEDDDAEGATSRQPKQEQRTPPEVAKSTTEPTKGELRTPAQVKKIFASAKGMGYDEDNLRSLMIMKCKVESTKLLTKKQAGELIEAIECGEGLKDEKDTTEKNAGIEPEDIPYWCQPGTSHRETKEATTQAATVPRARGEM</sequence>
<proteinExistence type="predicted"/>
<dbReference type="Pfam" id="PF04404">
    <property type="entry name" value="ERF"/>
    <property type="match status" value="1"/>
</dbReference>